<evidence type="ECO:0000313" key="6">
    <source>
        <dbReference type="EMBL" id="MFD0897729.1"/>
    </source>
</evidence>
<evidence type="ECO:0000256" key="2">
    <source>
        <dbReference type="ARBA" id="ARBA00023015"/>
    </source>
</evidence>
<dbReference type="PANTHER" id="PTHR43133:SF8">
    <property type="entry name" value="RNA POLYMERASE SIGMA FACTOR HI_1459-RELATED"/>
    <property type="match status" value="1"/>
</dbReference>
<name>A0ABW3EEA8_9LACO</name>
<dbReference type="Gene3D" id="1.10.1740.10">
    <property type="match status" value="1"/>
</dbReference>
<sequence>MISDEVLFELVARADDQQAFETLVRKYRLPAINYVTKLIHDRDYAQNLTQNVFANIYFKRQAIYPVASFKFYLFKALKYQAIDWIRKTKRVATVDIDNFTLSFEQVNASDYLQVLQQELTPTDYQLAILRFYYGFTFKEIAQLMTITAGNARVRCSRLRWKLRHEPFWQQALEK</sequence>
<organism evidence="6 7">
    <name type="scientific">Loigolactobacillus binensis</name>
    <dbReference type="NCBI Taxonomy" id="2559922"/>
    <lineage>
        <taxon>Bacteria</taxon>
        <taxon>Bacillati</taxon>
        <taxon>Bacillota</taxon>
        <taxon>Bacilli</taxon>
        <taxon>Lactobacillales</taxon>
        <taxon>Lactobacillaceae</taxon>
        <taxon>Loigolactobacillus</taxon>
    </lineage>
</organism>
<dbReference type="SUPFAM" id="SSF88659">
    <property type="entry name" value="Sigma3 and sigma4 domains of RNA polymerase sigma factors"/>
    <property type="match status" value="1"/>
</dbReference>
<reference evidence="7" key="1">
    <citation type="journal article" date="2019" name="Int. J. Syst. Evol. Microbiol.">
        <title>The Global Catalogue of Microorganisms (GCM) 10K type strain sequencing project: providing services to taxonomists for standard genome sequencing and annotation.</title>
        <authorList>
            <consortium name="The Broad Institute Genomics Platform"/>
            <consortium name="The Broad Institute Genome Sequencing Center for Infectious Disease"/>
            <person name="Wu L."/>
            <person name="Ma J."/>
        </authorList>
    </citation>
    <scope>NUCLEOTIDE SEQUENCE [LARGE SCALE GENOMIC DNA]</scope>
    <source>
        <strain evidence="7">CCM 8925</strain>
    </source>
</reference>
<protein>
    <submittedName>
        <fullName evidence="6">RNA polymerase sigma factor</fullName>
    </submittedName>
</protein>
<keyword evidence="5" id="KW-0804">Transcription</keyword>
<dbReference type="SUPFAM" id="SSF88946">
    <property type="entry name" value="Sigma2 domain of RNA polymerase sigma factors"/>
    <property type="match status" value="1"/>
</dbReference>
<accession>A0ABW3EEA8</accession>
<evidence type="ECO:0000256" key="1">
    <source>
        <dbReference type="ARBA" id="ARBA00010641"/>
    </source>
</evidence>
<dbReference type="Proteomes" id="UP001597104">
    <property type="component" value="Unassembled WGS sequence"/>
</dbReference>
<evidence type="ECO:0000256" key="3">
    <source>
        <dbReference type="ARBA" id="ARBA00023082"/>
    </source>
</evidence>
<dbReference type="InterPro" id="IPR014284">
    <property type="entry name" value="RNA_pol_sigma-70_dom"/>
</dbReference>
<dbReference type="PANTHER" id="PTHR43133">
    <property type="entry name" value="RNA POLYMERASE ECF-TYPE SIGMA FACTO"/>
    <property type="match status" value="1"/>
</dbReference>
<keyword evidence="4" id="KW-0238">DNA-binding</keyword>
<comment type="similarity">
    <text evidence="1">Belongs to the sigma-70 factor family. ECF subfamily.</text>
</comment>
<keyword evidence="3" id="KW-0731">Sigma factor</keyword>
<dbReference type="Gene3D" id="1.10.10.10">
    <property type="entry name" value="Winged helix-like DNA-binding domain superfamily/Winged helix DNA-binding domain"/>
    <property type="match status" value="1"/>
</dbReference>
<dbReference type="InterPro" id="IPR013324">
    <property type="entry name" value="RNA_pol_sigma_r3/r4-like"/>
</dbReference>
<dbReference type="InterPro" id="IPR013325">
    <property type="entry name" value="RNA_pol_sigma_r2"/>
</dbReference>
<keyword evidence="2" id="KW-0805">Transcription regulation</keyword>
<dbReference type="RefSeq" id="WP_171001878.1">
    <property type="nucleotide sequence ID" value="NZ_BJDN01000023.1"/>
</dbReference>
<dbReference type="InterPro" id="IPR036388">
    <property type="entry name" value="WH-like_DNA-bd_sf"/>
</dbReference>
<evidence type="ECO:0000256" key="4">
    <source>
        <dbReference type="ARBA" id="ARBA00023125"/>
    </source>
</evidence>
<dbReference type="InterPro" id="IPR039425">
    <property type="entry name" value="RNA_pol_sigma-70-like"/>
</dbReference>
<proteinExistence type="inferred from homology"/>
<evidence type="ECO:0000313" key="7">
    <source>
        <dbReference type="Proteomes" id="UP001597104"/>
    </source>
</evidence>
<comment type="caution">
    <text evidence="6">The sequence shown here is derived from an EMBL/GenBank/DDBJ whole genome shotgun (WGS) entry which is preliminary data.</text>
</comment>
<gene>
    <name evidence="6" type="ORF">ACFQZ7_08255</name>
</gene>
<keyword evidence="7" id="KW-1185">Reference proteome</keyword>
<dbReference type="EMBL" id="JBHTIO010000039">
    <property type="protein sequence ID" value="MFD0897729.1"/>
    <property type="molecule type" value="Genomic_DNA"/>
</dbReference>
<dbReference type="NCBIfam" id="TIGR02937">
    <property type="entry name" value="sigma70-ECF"/>
    <property type="match status" value="1"/>
</dbReference>
<evidence type="ECO:0000256" key="5">
    <source>
        <dbReference type="ARBA" id="ARBA00023163"/>
    </source>
</evidence>